<gene>
    <name evidence="11" type="ORF">FME351_LOCUS25216</name>
    <name evidence="12" type="ORF">TSG867_LOCUS26570</name>
</gene>
<dbReference type="Gene3D" id="3.90.176.10">
    <property type="entry name" value="Toxin ADP-ribosyltransferase, Chain A, domain 1"/>
    <property type="match status" value="1"/>
</dbReference>
<evidence type="ECO:0000256" key="5">
    <source>
        <dbReference type="ARBA" id="ARBA00022737"/>
    </source>
</evidence>
<dbReference type="InterPro" id="IPR019734">
    <property type="entry name" value="TPR_rpt"/>
</dbReference>
<feature type="domain" description="MalT-like TPR region" evidence="10">
    <location>
        <begin position="474"/>
        <end position="668"/>
    </location>
</feature>
<dbReference type="EMBL" id="CAJOBQ010002825">
    <property type="protein sequence ID" value="CAF4580917.1"/>
    <property type="molecule type" value="Genomic_DNA"/>
</dbReference>
<dbReference type="GO" id="GO:0106274">
    <property type="term" value="F:NAD+-protein-arginine ADP-ribosyltransferase activity"/>
    <property type="evidence" value="ECO:0007669"/>
    <property type="project" value="UniProtKB-EC"/>
</dbReference>
<dbReference type="PROSITE" id="PS51996">
    <property type="entry name" value="TR_MART"/>
    <property type="match status" value="1"/>
</dbReference>
<dbReference type="Proteomes" id="UP000663869">
    <property type="component" value="Unassembled WGS sequence"/>
</dbReference>
<dbReference type="AlphaFoldDB" id="A0A818RX84"/>
<evidence type="ECO:0000256" key="4">
    <source>
        <dbReference type="ARBA" id="ARBA00022695"/>
    </source>
</evidence>
<dbReference type="InterPro" id="IPR000768">
    <property type="entry name" value="ART"/>
</dbReference>
<dbReference type="Proteomes" id="UP000663862">
    <property type="component" value="Unassembled WGS sequence"/>
</dbReference>
<keyword evidence="3 9" id="KW-0808">Transferase</keyword>
<evidence type="ECO:0000313" key="12">
    <source>
        <dbReference type="EMBL" id="CAF4580917.1"/>
    </source>
</evidence>
<evidence type="ECO:0000256" key="1">
    <source>
        <dbReference type="ARBA" id="ARBA00009558"/>
    </source>
</evidence>
<sequence length="724" mass="83303">MDSCATVSNKHEVMFSTIHDRLQVQFGSAVPTTCFRDNLKRDNVENFIVIGLFEMENDHAVQLKSQLQNSFNVTRLFSDADSAVVFMKTILQENIFFIISVSLLDPIVIPSVQHLSQLYAIYVICDEKEKHDLHWLKNYSKVKGVFSDISSVCESIIVYKREVEHSLIGLDIFGQYGSMSLETNNKQDGNFMCSQLFKELILQTEDQCREDIAMFARKYYTDNPQQLAYISEFENTYDPSEAITWYTRNTFLYRMVNKALRTQDHLVVYAFRLFIRNLHMKLNLLQAENKSINNKLVLYRGQSLTRDDFEKLKSNIGGLLSVNTFLSTSEKKDIALLFTGGTIEDSDTEGILFEIDISTNEVSSAPYANVDQFSAFQGTEKEYLFSMGTVFRIKSIDKISGSAVWNVRLSLTNHTDAQVENLNLYMRQGLQQCKTVLSKFTNLMQQMNFPEKASHFYMKNSDIEKNPIIEDITLKYLIGDLCLHANNYEGALNYYQKVLEDMNENMQEKPMFVCNLYNRIGNTYVKLGNLDLAHEFHQRAFDLALSLPEINQCQIAAHYIYQGDIVMEQNNMDAAIIFYQKGLALLIAHLPSTHSSIAHTYSRIAHVYRQQEKIQEALEMFEKSLSVLVDSSAANHPSISATHRHISTLLWILARDEEALHHGLQALQIGANTLHVDDPQMKRRQDWVDFLRRDIHDHKCRLEENSHDWDQLLALIKGDVNTSS</sequence>
<dbReference type="GO" id="GO:0016779">
    <property type="term" value="F:nucleotidyltransferase activity"/>
    <property type="evidence" value="ECO:0007669"/>
    <property type="project" value="UniProtKB-KW"/>
</dbReference>
<dbReference type="Pfam" id="PF17874">
    <property type="entry name" value="TPR_MalT"/>
    <property type="match status" value="1"/>
</dbReference>
<evidence type="ECO:0000313" key="13">
    <source>
        <dbReference type="Proteomes" id="UP000663869"/>
    </source>
</evidence>
<dbReference type="EMBL" id="CAJNYU010003346">
    <property type="protein sequence ID" value="CAF3663500.1"/>
    <property type="molecule type" value="Genomic_DNA"/>
</dbReference>
<keyword evidence="5" id="KW-0677">Repeat</keyword>
<dbReference type="SUPFAM" id="SSF56399">
    <property type="entry name" value="ADP-ribosylation"/>
    <property type="match status" value="1"/>
</dbReference>
<keyword evidence="4" id="KW-0548">Nucleotidyltransferase</keyword>
<dbReference type="PANTHER" id="PTHR45641">
    <property type="entry name" value="TETRATRICOPEPTIDE REPEAT PROTEIN (AFU_ORTHOLOGUE AFUA_6G03870)"/>
    <property type="match status" value="1"/>
</dbReference>
<name>A0A818RX84_9BILA</name>
<dbReference type="Gene3D" id="1.25.40.10">
    <property type="entry name" value="Tetratricopeptide repeat domain"/>
    <property type="match status" value="2"/>
</dbReference>
<comment type="caution">
    <text evidence="11">The sequence shown here is derived from an EMBL/GenBank/DDBJ whole genome shotgun (WGS) entry which is preliminary data.</text>
</comment>
<evidence type="ECO:0000256" key="7">
    <source>
        <dbReference type="ARBA" id="ARBA00047597"/>
    </source>
</evidence>
<evidence type="ECO:0000313" key="11">
    <source>
        <dbReference type="EMBL" id="CAF3663500.1"/>
    </source>
</evidence>
<dbReference type="PANTHER" id="PTHR45641:SF19">
    <property type="entry name" value="NEPHROCYSTIN-3"/>
    <property type="match status" value="1"/>
</dbReference>
<comment type="catalytic activity">
    <reaction evidence="7 9">
        <text>L-arginyl-[protein] + NAD(+) = N(omega)-(ADP-D-ribosyl)-L-arginyl-[protein] + nicotinamide + H(+)</text>
        <dbReference type="Rhea" id="RHEA:19149"/>
        <dbReference type="Rhea" id="RHEA-COMP:10532"/>
        <dbReference type="Rhea" id="RHEA-COMP:15087"/>
        <dbReference type="ChEBI" id="CHEBI:15378"/>
        <dbReference type="ChEBI" id="CHEBI:17154"/>
        <dbReference type="ChEBI" id="CHEBI:29965"/>
        <dbReference type="ChEBI" id="CHEBI:57540"/>
        <dbReference type="ChEBI" id="CHEBI:142554"/>
        <dbReference type="EC" id="2.4.2.31"/>
    </reaction>
</comment>
<dbReference type="SMART" id="SM00028">
    <property type="entry name" value="TPR"/>
    <property type="match status" value="4"/>
</dbReference>
<evidence type="ECO:0000256" key="8">
    <source>
        <dbReference type="PROSITE-ProRule" id="PRU00339"/>
    </source>
</evidence>
<evidence type="ECO:0000256" key="2">
    <source>
        <dbReference type="ARBA" id="ARBA00022676"/>
    </source>
</evidence>
<evidence type="ECO:0000256" key="3">
    <source>
        <dbReference type="ARBA" id="ARBA00022679"/>
    </source>
</evidence>
<keyword evidence="2 9" id="KW-0328">Glycosyltransferase</keyword>
<reference evidence="11" key="1">
    <citation type="submission" date="2021-02" db="EMBL/GenBank/DDBJ databases">
        <authorList>
            <person name="Nowell W R."/>
        </authorList>
    </citation>
    <scope>NUCLEOTIDE SEQUENCE</scope>
</reference>
<feature type="repeat" description="TPR" evidence="8">
    <location>
        <begin position="598"/>
        <end position="631"/>
    </location>
</feature>
<dbReference type="Pfam" id="PF01129">
    <property type="entry name" value="ART"/>
    <property type="match status" value="1"/>
</dbReference>
<evidence type="ECO:0000259" key="10">
    <source>
        <dbReference type="Pfam" id="PF17874"/>
    </source>
</evidence>
<evidence type="ECO:0000256" key="6">
    <source>
        <dbReference type="ARBA" id="ARBA00022803"/>
    </source>
</evidence>
<dbReference type="InterPro" id="IPR041617">
    <property type="entry name" value="TPR_MalT"/>
</dbReference>
<keyword evidence="6 8" id="KW-0802">TPR repeat</keyword>
<protein>
    <recommendedName>
        <fullName evidence="9">NAD(P)(+)--arginine ADP-ribosyltransferase</fullName>
        <ecNumber evidence="9">2.4.2.31</ecNumber>
    </recommendedName>
    <alternativeName>
        <fullName evidence="9">Mono(ADP-ribosyl)transferase</fullName>
    </alternativeName>
</protein>
<accession>A0A818RX84</accession>
<proteinExistence type="inferred from homology"/>
<dbReference type="EC" id="2.4.2.31" evidence="9"/>
<dbReference type="SUPFAM" id="SSF48452">
    <property type="entry name" value="TPR-like"/>
    <property type="match status" value="1"/>
</dbReference>
<dbReference type="InterPro" id="IPR011990">
    <property type="entry name" value="TPR-like_helical_dom_sf"/>
</dbReference>
<keyword evidence="9" id="KW-0521">NADP</keyword>
<evidence type="ECO:0000256" key="9">
    <source>
        <dbReference type="RuleBase" id="RU361228"/>
    </source>
</evidence>
<comment type="similarity">
    <text evidence="1 9">Belongs to the Arg-specific ADP-ribosyltransferase family.</text>
</comment>
<keyword evidence="9" id="KW-0520">NAD</keyword>
<organism evidence="11 13">
    <name type="scientific">Rotaria socialis</name>
    <dbReference type="NCBI Taxonomy" id="392032"/>
    <lineage>
        <taxon>Eukaryota</taxon>
        <taxon>Metazoa</taxon>
        <taxon>Spiralia</taxon>
        <taxon>Gnathifera</taxon>
        <taxon>Rotifera</taxon>
        <taxon>Eurotatoria</taxon>
        <taxon>Bdelloidea</taxon>
        <taxon>Philodinida</taxon>
        <taxon>Philodinidae</taxon>
        <taxon>Rotaria</taxon>
    </lineage>
</organism>
<dbReference type="PROSITE" id="PS50005">
    <property type="entry name" value="TPR"/>
    <property type="match status" value="1"/>
</dbReference>